<dbReference type="AlphaFoldDB" id="A0A553YWW1"/>
<organism evidence="1 2">
    <name type="scientific">Streptomyces benahoarensis</name>
    <dbReference type="NCBI Taxonomy" id="2595054"/>
    <lineage>
        <taxon>Bacteria</taxon>
        <taxon>Bacillati</taxon>
        <taxon>Actinomycetota</taxon>
        <taxon>Actinomycetes</taxon>
        <taxon>Kitasatosporales</taxon>
        <taxon>Streptomycetaceae</taxon>
        <taxon>Streptomyces</taxon>
    </lineage>
</organism>
<proteinExistence type="predicted"/>
<dbReference type="OrthoDB" id="4500247at2"/>
<comment type="caution">
    <text evidence="1">The sequence shown here is derived from an EMBL/GenBank/DDBJ whole genome shotgun (WGS) entry which is preliminary data.</text>
</comment>
<evidence type="ECO:0000313" key="2">
    <source>
        <dbReference type="Proteomes" id="UP000320888"/>
    </source>
</evidence>
<reference evidence="1 2" key="1">
    <citation type="submission" date="2019-07" db="EMBL/GenBank/DDBJ databases">
        <title>Draft genome for Streptomyces benahoarensis MZ03-48.</title>
        <authorList>
            <person name="Gonzalez-Pimentel J.L."/>
        </authorList>
    </citation>
    <scope>NUCLEOTIDE SEQUENCE [LARGE SCALE GENOMIC DNA]</scope>
    <source>
        <strain evidence="1 2">MZ03-48</strain>
    </source>
</reference>
<evidence type="ECO:0000313" key="1">
    <source>
        <dbReference type="EMBL" id="TSB33686.1"/>
    </source>
</evidence>
<dbReference type="Proteomes" id="UP000320888">
    <property type="component" value="Unassembled WGS sequence"/>
</dbReference>
<gene>
    <name evidence="1" type="ORF">FNZ23_23175</name>
</gene>
<accession>A0A553YWW1</accession>
<keyword evidence="2" id="KW-1185">Reference proteome</keyword>
<name>A0A553YWW1_9ACTN</name>
<protein>
    <submittedName>
        <fullName evidence="1">Uncharacterized protein</fullName>
    </submittedName>
</protein>
<sequence length="189" mass="21366">MVTDKRKEKLLYRCNRASAGLVPGHGGLAIDMETTNDVVVRRVWHRLGALDPADEDDREMLAEAARRFAAQTDTSGRDADLAAARAEMEHVRGALRTLYQDRQDGLYEGATGRGMFRESVQRLTAHEERMVKRVASLEESGKVAVRLPTEWLEAGDDPLSEEALWGSWSLQEQREFLALFLERPRWLAS</sequence>
<dbReference type="EMBL" id="VKLS01000383">
    <property type="protein sequence ID" value="TSB33686.1"/>
    <property type="molecule type" value="Genomic_DNA"/>
</dbReference>